<dbReference type="PANTHER" id="PTHR45138:SF6">
    <property type="entry name" value="DIGUANYLATE CYCLASE DGCN"/>
    <property type="match status" value="1"/>
</dbReference>
<dbReference type="Proteomes" id="UP000632222">
    <property type="component" value="Unassembled WGS sequence"/>
</dbReference>
<dbReference type="InterPro" id="IPR000160">
    <property type="entry name" value="GGDEF_dom"/>
</dbReference>
<dbReference type="SMART" id="SM00267">
    <property type="entry name" value="GGDEF"/>
    <property type="match status" value="1"/>
</dbReference>
<protein>
    <recommendedName>
        <fullName evidence="1">GGDEF domain-containing protein</fullName>
    </recommendedName>
</protein>
<dbReference type="PANTHER" id="PTHR45138">
    <property type="entry name" value="REGULATORY COMPONENTS OF SENSORY TRANSDUCTION SYSTEM"/>
    <property type="match status" value="1"/>
</dbReference>
<dbReference type="InterPro" id="IPR029016">
    <property type="entry name" value="GAF-like_dom_sf"/>
</dbReference>
<dbReference type="InterPro" id="IPR050469">
    <property type="entry name" value="Diguanylate_Cyclase"/>
</dbReference>
<dbReference type="SUPFAM" id="SSF55073">
    <property type="entry name" value="Nucleotide cyclase"/>
    <property type="match status" value="1"/>
</dbReference>
<proteinExistence type="predicted"/>
<feature type="domain" description="GGDEF" evidence="1">
    <location>
        <begin position="127"/>
        <end position="258"/>
    </location>
</feature>
<dbReference type="Pfam" id="PF00990">
    <property type="entry name" value="GGDEF"/>
    <property type="match status" value="1"/>
</dbReference>
<gene>
    <name evidence="2" type="ORF">GCM10008938_13580</name>
</gene>
<reference evidence="3" key="1">
    <citation type="journal article" date="2019" name="Int. J. Syst. Evol. Microbiol.">
        <title>The Global Catalogue of Microorganisms (GCM) 10K type strain sequencing project: providing services to taxonomists for standard genome sequencing and annotation.</title>
        <authorList>
            <consortium name="The Broad Institute Genomics Platform"/>
            <consortium name="The Broad Institute Genome Sequencing Center for Infectious Disease"/>
            <person name="Wu L."/>
            <person name="Ma J."/>
        </authorList>
    </citation>
    <scope>NUCLEOTIDE SEQUENCE [LARGE SCALE GENOMIC DNA]</scope>
    <source>
        <strain evidence="3">JCM 14370</strain>
    </source>
</reference>
<dbReference type="SUPFAM" id="SSF55781">
    <property type="entry name" value="GAF domain-like"/>
    <property type="match status" value="1"/>
</dbReference>
<dbReference type="EMBL" id="BMOD01000003">
    <property type="protein sequence ID" value="GGJ28773.1"/>
    <property type="molecule type" value="Genomic_DNA"/>
</dbReference>
<dbReference type="RefSeq" id="WP_189001677.1">
    <property type="nucleotide sequence ID" value="NZ_BMOD01000003.1"/>
</dbReference>
<dbReference type="Gene3D" id="3.30.70.270">
    <property type="match status" value="1"/>
</dbReference>
<sequence length="448" mass="50302">MASLDGLIDHNAKLIWASALLKKHLPHQDLQGTRVQVPEAFQPGEPVMLAFHAAEQHRELMLTLVHIPGGLLGCAITQLPPRSNRLPWEQHQRMLALQEAAYRDPLTGLLNRRAFEEHLEHHVQSPGQFSLIMVDLDGLKHMNDTHGHEAGDAFLQTFASVLQEQLRTSDTPFRIGGDEFAVIMQDLEASQIHIVEKRLEGVRAVVRERMYPECDFSAGVAFFPQESPHDPKLLLHLADERMYENKNAKKHPTVPHARLVNAVNRRAVFQSQQATLDLLGSGQLPDVHYWQSMLEYAIQMVPSAQAGSLNLWEESGFVRVAQLGFDDQILGLSFTQQAQQVWYGESAEDWRKGSPRIFRGAELISQKSREAADLVGHPVDRYASAGRIREIVCNITAPICHDGQVYGHLSLDNFAGPRAFNEESRLAALEIVRQCATVCRLLNLQSCK</sequence>
<evidence type="ECO:0000313" key="3">
    <source>
        <dbReference type="Proteomes" id="UP000632222"/>
    </source>
</evidence>
<dbReference type="CDD" id="cd01949">
    <property type="entry name" value="GGDEF"/>
    <property type="match status" value="1"/>
</dbReference>
<dbReference type="InterPro" id="IPR043128">
    <property type="entry name" value="Rev_trsase/Diguanyl_cyclase"/>
</dbReference>
<accession>A0ABQ2CXC0</accession>
<name>A0ABQ2CXC0_9DEIO</name>
<dbReference type="NCBIfam" id="TIGR00254">
    <property type="entry name" value="GGDEF"/>
    <property type="match status" value="1"/>
</dbReference>
<dbReference type="Gene3D" id="3.30.450.40">
    <property type="match status" value="1"/>
</dbReference>
<keyword evidence="3" id="KW-1185">Reference proteome</keyword>
<evidence type="ECO:0000259" key="1">
    <source>
        <dbReference type="PROSITE" id="PS50887"/>
    </source>
</evidence>
<dbReference type="InterPro" id="IPR029787">
    <property type="entry name" value="Nucleotide_cyclase"/>
</dbReference>
<organism evidence="2 3">
    <name type="scientific">Deinococcus roseus</name>
    <dbReference type="NCBI Taxonomy" id="392414"/>
    <lineage>
        <taxon>Bacteria</taxon>
        <taxon>Thermotogati</taxon>
        <taxon>Deinococcota</taxon>
        <taxon>Deinococci</taxon>
        <taxon>Deinococcales</taxon>
        <taxon>Deinococcaceae</taxon>
        <taxon>Deinococcus</taxon>
    </lineage>
</organism>
<dbReference type="PROSITE" id="PS50887">
    <property type="entry name" value="GGDEF"/>
    <property type="match status" value="1"/>
</dbReference>
<comment type="caution">
    <text evidence="2">The sequence shown here is derived from an EMBL/GenBank/DDBJ whole genome shotgun (WGS) entry which is preliminary data.</text>
</comment>
<evidence type="ECO:0000313" key="2">
    <source>
        <dbReference type="EMBL" id="GGJ28773.1"/>
    </source>
</evidence>